<dbReference type="EMBL" id="CP000125">
    <property type="protein sequence ID" value="ABA51962.1"/>
    <property type="molecule type" value="Genomic_DNA"/>
</dbReference>
<reference evidence="2 3" key="1">
    <citation type="submission" date="2005-09" db="EMBL/GenBank/DDBJ databases">
        <authorList>
            <person name="Woods D.E."/>
            <person name="Nierman W.C."/>
        </authorList>
    </citation>
    <scope>NUCLEOTIDE SEQUENCE [LARGE SCALE GENOMIC DNA]</scope>
    <source>
        <strain evidence="2 3">1710b</strain>
    </source>
</reference>
<dbReference type="KEGG" id="bpm:BURPS1710b_A0050"/>
<feature type="region of interest" description="Disordered" evidence="1">
    <location>
        <begin position="1"/>
        <end position="47"/>
    </location>
</feature>
<evidence type="ECO:0000256" key="1">
    <source>
        <dbReference type="SAM" id="MobiDB-lite"/>
    </source>
</evidence>
<proteinExistence type="predicted"/>
<gene>
    <name evidence="2" type="ordered locus">BURPS1710b_A0050</name>
</gene>
<dbReference type="AlphaFoldDB" id="Q3JMJ4"/>
<protein>
    <submittedName>
        <fullName evidence="2">Uncharacterized protein</fullName>
    </submittedName>
</protein>
<name>Q3JMJ4_BURP1</name>
<dbReference type="EnsemblBacteria" id="ABA51962">
    <property type="protein sequence ID" value="ABA51962"/>
    <property type="gene ID" value="BURPS1710b_A0050"/>
</dbReference>
<evidence type="ECO:0000313" key="2">
    <source>
        <dbReference type="EMBL" id="ABA51962.1"/>
    </source>
</evidence>
<organism evidence="2 3">
    <name type="scientific">Burkholderia pseudomallei (strain 1710b)</name>
    <dbReference type="NCBI Taxonomy" id="320372"/>
    <lineage>
        <taxon>Bacteria</taxon>
        <taxon>Pseudomonadati</taxon>
        <taxon>Pseudomonadota</taxon>
        <taxon>Betaproteobacteria</taxon>
        <taxon>Burkholderiales</taxon>
        <taxon>Burkholderiaceae</taxon>
        <taxon>Burkholderia</taxon>
        <taxon>pseudomallei group</taxon>
    </lineage>
</organism>
<dbReference type="HOGENOM" id="CLU_159815_0_0_4"/>
<accession>Q3JMJ4</accession>
<evidence type="ECO:0000313" key="3">
    <source>
        <dbReference type="Proteomes" id="UP000002700"/>
    </source>
</evidence>
<sequence>MRRFATRRAGARAPRVVRRRSGTRASCDSRRSTRRAGSPTRKAAAGAGRRLRVLKGAPAAVAAIAGVPVDTTALDALARRGLRMLDAGHDGGPVALSSGSPCA</sequence>
<feature type="compositionally biased region" description="Basic residues" evidence="1">
    <location>
        <begin position="1"/>
        <end position="22"/>
    </location>
</feature>
<dbReference type="Proteomes" id="UP000002700">
    <property type="component" value="Chromosome II"/>
</dbReference>